<accession>W9WZ55</accession>
<dbReference type="AlphaFoldDB" id="W9WZ55"/>
<evidence type="ECO:0000256" key="1">
    <source>
        <dbReference type="SAM" id="MobiDB-lite"/>
    </source>
</evidence>
<evidence type="ECO:0000313" key="2">
    <source>
        <dbReference type="EMBL" id="EXJ63529.1"/>
    </source>
</evidence>
<organism evidence="2 3">
    <name type="scientific">Cladophialophora psammophila CBS 110553</name>
    <dbReference type="NCBI Taxonomy" id="1182543"/>
    <lineage>
        <taxon>Eukaryota</taxon>
        <taxon>Fungi</taxon>
        <taxon>Dikarya</taxon>
        <taxon>Ascomycota</taxon>
        <taxon>Pezizomycotina</taxon>
        <taxon>Eurotiomycetes</taxon>
        <taxon>Chaetothyriomycetidae</taxon>
        <taxon>Chaetothyriales</taxon>
        <taxon>Herpotrichiellaceae</taxon>
        <taxon>Cladophialophora</taxon>
    </lineage>
</organism>
<feature type="region of interest" description="Disordered" evidence="1">
    <location>
        <begin position="441"/>
        <end position="479"/>
    </location>
</feature>
<dbReference type="GeneID" id="19195979"/>
<comment type="caution">
    <text evidence="2">The sequence shown here is derived from an EMBL/GenBank/DDBJ whole genome shotgun (WGS) entry which is preliminary data.</text>
</comment>
<feature type="region of interest" description="Disordered" evidence="1">
    <location>
        <begin position="1"/>
        <end position="43"/>
    </location>
</feature>
<dbReference type="OrthoDB" id="4158875at2759"/>
<proteinExistence type="predicted"/>
<feature type="region of interest" description="Disordered" evidence="1">
    <location>
        <begin position="220"/>
        <end position="251"/>
    </location>
</feature>
<dbReference type="Proteomes" id="UP000019471">
    <property type="component" value="Unassembled WGS sequence"/>
</dbReference>
<reference evidence="2 3" key="1">
    <citation type="submission" date="2013-03" db="EMBL/GenBank/DDBJ databases">
        <title>The Genome Sequence of Cladophialophora psammophila CBS 110553.</title>
        <authorList>
            <consortium name="The Broad Institute Genomics Platform"/>
            <person name="Cuomo C."/>
            <person name="de Hoog S."/>
            <person name="Gorbushina A."/>
            <person name="Walker B."/>
            <person name="Young S.K."/>
            <person name="Zeng Q."/>
            <person name="Gargeya S."/>
            <person name="Fitzgerald M."/>
            <person name="Haas B."/>
            <person name="Abouelleil A."/>
            <person name="Allen A.W."/>
            <person name="Alvarado L."/>
            <person name="Arachchi H.M."/>
            <person name="Berlin A.M."/>
            <person name="Chapman S.B."/>
            <person name="Gainer-Dewar J."/>
            <person name="Goldberg J."/>
            <person name="Griggs A."/>
            <person name="Gujja S."/>
            <person name="Hansen M."/>
            <person name="Howarth C."/>
            <person name="Imamovic A."/>
            <person name="Ireland A."/>
            <person name="Larimer J."/>
            <person name="McCowan C."/>
            <person name="Murphy C."/>
            <person name="Pearson M."/>
            <person name="Poon T.W."/>
            <person name="Priest M."/>
            <person name="Roberts A."/>
            <person name="Saif S."/>
            <person name="Shea T."/>
            <person name="Sisk P."/>
            <person name="Sykes S."/>
            <person name="Wortman J."/>
            <person name="Nusbaum C."/>
            <person name="Birren B."/>
        </authorList>
    </citation>
    <scope>NUCLEOTIDE SEQUENCE [LARGE SCALE GENOMIC DNA]</scope>
    <source>
        <strain evidence="2 3">CBS 110553</strain>
    </source>
</reference>
<dbReference type="EMBL" id="AMGX01000025">
    <property type="protein sequence ID" value="EXJ63529.1"/>
    <property type="molecule type" value="Genomic_DNA"/>
</dbReference>
<dbReference type="HOGENOM" id="CLU_030038_0_0_1"/>
<name>W9WZ55_9EURO</name>
<dbReference type="RefSeq" id="XP_007750052.1">
    <property type="nucleotide sequence ID" value="XM_007751862.1"/>
</dbReference>
<gene>
    <name evidence="2" type="ORF">A1O5_11290</name>
</gene>
<sequence length="479" mass="51147">MSTSSVKEGCEASNTTGGGLSTRGMSCRRNTFSERTTAGAVQDSESQEIIAGLGLPFLARVTKGRLNVSEASIPAPQSSDISAPGRVFIPAHQPSVAHPSDPLHDHSKEEAERERGMTEASEALLETQKQLDSQAITEPAFDPQGPKDIAPPEIETQSKAEEAGPSAAEASTDPLTKSENIPELVVDTSSKAEYIEPFSIPEIRIHRPSGTVMAASLGTTATSGASESPAPFQAATEQSATTTPLNAASNPVGAVPAPTSVLVNPTTVTNAVPVNAVTSALPLALSGLPVGTKMGKRKRVIQRVRRVVVRKRLLAIILGRDLANAVHPQLNAAGKTVPDGPLPLDGPSDLSHSYARWKEYKRDIQQRQMDQKIASARLHAEAEDIYRCLKCRGLTRTKYLRRYHRLQLQRDSPTMNVMQRHATSRARVALFKCKCKGRLPGAKGGKEARDPAVPAASRHLQAPAANEPPLLGPMGNTVR</sequence>
<protein>
    <submittedName>
        <fullName evidence="2">Uncharacterized protein</fullName>
    </submittedName>
</protein>
<keyword evidence="3" id="KW-1185">Reference proteome</keyword>
<feature type="compositionally biased region" description="Polar residues" evidence="1">
    <location>
        <begin position="235"/>
        <end position="249"/>
    </location>
</feature>
<feature type="compositionally biased region" description="Low complexity" evidence="1">
    <location>
        <begin position="220"/>
        <end position="231"/>
    </location>
</feature>
<evidence type="ECO:0000313" key="3">
    <source>
        <dbReference type="Proteomes" id="UP000019471"/>
    </source>
</evidence>
<feature type="region of interest" description="Disordered" evidence="1">
    <location>
        <begin position="92"/>
        <end position="120"/>
    </location>
</feature>
<feature type="compositionally biased region" description="Basic and acidic residues" evidence="1">
    <location>
        <begin position="101"/>
        <end position="117"/>
    </location>
</feature>
<feature type="region of interest" description="Disordered" evidence="1">
    <location>
        <begin position="137"/>
        <end position="183"/>
    </location>
</feature>